<feature type="domain" description="GPI inositol-deacylase winged helix" evidence="3">
    <location>
        <begin position="523"/>
        <end position="602"/>
    </location>
</feature>
<dbReference type="SUPFAM" id="SSF53167">
    <property type="entry name" value="Purine and uridine phosphorylases"/>
    <property type="match status" value="1"/>
</dbReference>
<comment type="caution">
    <text evidence="5">The sequence shown here is derived from an EMBL/GenBank/DDBJ whole genome shotgun (WGS) entry which is preliminary data.</text>
</comment>
<feature type="repeat" description="ANK" evidence="2">
    <location>
        <begin position="942"/>
        <end position="967"/>
    </location>
</feature>
<feature type="repeat" description="ANK" evidence="2">
    <location>
        <begin position="767"/>
        <end position="799"/>
    </location>
</feature>
<keyword evidence="2" id="KW-0040">ANK repeat</keyword>
<dbReference type="Proteomes" id="UP001201262">
    <property type="component" value="Unassembled WGS sequence"/>
</dbReference>
<feature type="repeat" description="ANK" evidence="2">
    <location>
        <begin position="874"/>
        <end position="906"/>
    </location>
</feature>
<dbReference type="Pfam" id="PF12796">
    <property type="entry name" value="Ank_2"/>
    <property type="match status" value="2"/>
</dbReference>
<proteinExistence type="predicted"/>
<feature type="repeat" description="ANK" evidence="2">
    <location>
        <begin position="834"/>
        <end position="872"/>
    </location>
</feature>
<keyword evidence="1" id="KW-0677">Repeat</keyword>
<dbReference type="PRINTS" id="PR01415">
    <property type="entry name" value="ANKYRIN"/>
</dbReference>
<evidence type="ECO:0000313" key="5">
    <source>
        <dbReference type="EMBL" id="KAH8694900.1"/>
    </source>
</evidence>
<dbReference type="PANTHER" id="PTHR10039">
    <property type="entry name" value="AMELOGENIN"/>
    <property type="match status" value="1"/>
</dbReference>
<feature type="repeat" description="ANK" evidence="2">
    <location>
        <begin position="733"/>
        <end position="765"/>
    </location>
</feature>
<dbReference type="EMBL" id="JAJTJA010000008">
    <property type="protein sequence ID" value="KAH8694900.1"/>
    <property type="molecule type" value="Genomic_DNA"/>
</dbReference>
<accession>A0AAD4PWB2</accession>
<dbReference type="InterPro" id="IPR036770">
    <property type="entry name" value="Ankyrin_rpt-contain_sf"/>
</dbReference>
<gene>
    <name evidence="5" type="ORF">BGW36DRAFT_452665</name>
</gene>
<name>A0AAD4PWB2_9EURO</name>
<protein>
    <recommendedName>
        <fullName evidence="7">NACHT domain-containing protein</fullName>
    </recommendedName>
</protein>
<dbReference type="SMART" id="SM00248">
    <property type="entry name" value="ANK"/>
    <property type="match status" value="8"/>
</dbReference>
<dbReference type="InterPro" id="IPR035994">
    <property type="entry name" value="Nucleoside_phosphorylase_sf"/>
</dbReference>
<dbReference type="InterPro" id="IPR027417">
    <property type="entry name" value="P-loop_NTPase"/>
</dbReference>
<dbReference type="Gene3D" id="1.25.40.20">
    <property type="entry name" value="Ankyrin repeat-containing domain"/>
    <property type="match status" value="4"/>
</dbReference>
<dbReference type="PROSITE" id="PS50088">
    <property type="entry name" value="ANK_REPEAT"/>
    <property type="match status" value="7"/>
</dbReference>
<dbReference type="InterPro" id="IPR002110">
    <property type="entry name" value="Ankyrin_rpt"/>
</dbReference>
<dbReference type="RefSeq" id="XP_046070042.1">
    <property type="nucleotide sequence ID" value="XM_046221850.1"/>
</dbReference>
<dbReference type="Pfam" id="PF22939">
    <property type="entry name" value="WHD_GPIID"/>
    <property type="match status" value="1"/>
</dbReference>
<feature type="non-terminal residue" evidence="5">
    <location>
        <position position="1"/>
    </location>
</feature>
<evidence type="ECO:0000259" key="3">
    <source>
        <dbReference type="Pfam" id="PF22939"/>
    </source>
</evidence>
<feature type="repeat" description="ANK" evidence="2">
    <location>
        <begin position="908"/>
        <end position="940"/>
    </location>
</feature>
<dbReference type="GO" id="GO:0009116">
    <property type="term" value="P:nucleoside metabolic process"/>
    <property type="evidence" value="ECO:0007669"/>
    <property type="project" value="InterPro"/>
</dbReference>
<dbReference type="Gene3D" id="3.40.50.1580">
    <property type="entry name" value="Nucleoside phosphorylase domain"/>
    <property type="match status" value="1"/>
</dbReference>
<evidence type="ECO:0000256" key="2">
    <source>
        <dbReference type="PROSITE-ProRule" id="PRU00023"/>
    </source>
</evidence>
<evidence type="ECO:0000313" key="6">
    <source>
        <dbReference type="Proteomes" id="UP001201262"/>
    </source>
</evidence>
<dbReference type="AlphaFoldDB" id="A0AAD4PWB2"/>
<dbReference type="PROSITE" id="PS50297">
    <property type="entry name" value="ANK_REP_REGION"/>
    <property type="match status" value="7"/>
</dbReference>
<evidence type="ECO:0000256" key="1">
    <source>
        <dbReference type="ARBA" id="ARBA00022737"/>
    </source>
</evidence>
<dbReference type="InterPro" id="IPR056884">
    <property type="entry name" value="NPHP3-like_N"/>
</dbReference>
<dbReference type="Pfam" id="PF00023">
    <property type="entry name" value="Ank"/>
    <property type="match status" value="1"/>
</dbReference>
<dbReference type="Gene3D" id="3.40.50.300">
    <property type="entry name" value="P-loop containing nucleotide triphosphate hydrolases"/>
    <property type="match status" value="1"/>
</dbReference>
<organism evidence="5 6">
    <name type="scientific">Talaromyces proteolyticus</name>
    <dbReference type="NCBI Taxonomy" id="1131652"/>
    <lineage>
        <taxon>Eukaryota</taxon>
        <taxon>Fungi</taxon>
        <taxon>Dikarya</taxon>
        <taxon>Ascomycota</taxon>
        <taxon>Pezizomycotina</taxon>
        <taxon>Eurotiomycetes</taxon>
        <taxon>Eurotiomycetidae</taxon>
        <taxon>Eurotiales</taxon>
        <taxon>Trichocomaceae</taxon>
        <taxon>Talaromyces</taxon>
        <taxon>Talaromyces sect. Bacilispori</taxon>
    </lineage>
</organism>
<dbReference type="InterPro" id="IPR054471">
    <property type="entry name" value="GPIID_WHD"/>
</dbReference>
<reference evidence="5" key="1">
    <citation type="submission" date="2021-12" db="EMBL/GenBank/DDBJ databases">
        <title>Convergent genome expansion in fungi linked to evolution of root-endophyte symbiosis.</title>
        <authorList>
            <consortium name="DOE Joint Genome Institute"/>
            <person name="Ke Y.-H."/>
            <person name="Bonito G."/>
            <person name="Liao H.-L."/>
            <person name="Looney B."/>
            <person name="Rojas-Flechas A."/>
            <person name="Nash J."/>
            <person name="Hameed K."/>
            <person name="Schadt C."/>
            <person name="Martin F."/>
            <person name="Crous P.W."/>
            <person name="Miettinen O."/>
            <person name="Magnuson J.K."/>
            <person name="Labbe J."/>
            <person name="Jacobson D."/>
            <person name="Doktycz M.J."/>
            <person name="Veneault-Fourrey C."/>
            <person name="Kuo A."/>
            <person name="Mondo S."/>
            <person name="Calhoun S."/>
            <person name="Riley R."/>
            <person name="Ohm R."/>
            <person name="LaButti K."/>
            <person name="Andreopoulos B."/>
            <person name="Pangilinan J."/>
            <person name="Nolan M."/>
            <person name="Tritt A."/>
            <person name="Clum A."/>
            <person name="Lipzen A."/>
            <person name="Daum C."/>
            <person name="Barry K."/>
            <person name="Grigoriev I.V."/>
            <person name="Vilgalys R."/>
        </authorList>
    </citation>
    <scope>NUCLEOTIDE SEQUENCE</scope>
    <source>
        <strain evidence="5">PMI_201</strain>
    </source>
</reference>
<evidence type="ECO:0008006" key="7">
    <source>
        <dbReference type="Google" id="ProtNLM"/>
    </source>
</evidence>
<dbReference type="GO" id="GO:0003824">
    <property type="term" value="F:catalytic activity"/>
    <property type="evidence" value="ECO:0007669"/>
    <property type="project" value="InterPro"/>
</dbReference>
<feature type="domain" description="Nephrocystin 3-like N-terminal" evidence="4">
    <location>
        <begin position="250"/>
        <end position="413"/>
    </location>
</feature>
<feature type="repeat" description="ANK" evidence="2">
    <location>
        <begin position="801"/>
        <end position="833"/>
    </location>
</feature>
<dbReference type="SUPFAM" id="SSF48403">
    <property type="entry name" value="Ankyrin repeat"/>
    <property type="match status" value="1"/>
</dbReference>
<dbReference type="GeneID" id="70252137"/>
<evidence type="ECO:0000259" key="4">
    <source>
        <dbReference type="Pfam" id="PF24883"/>
    </source>
</evidence>
<keyword evidence="6" id="KW-1185">Reference proteome</keyword>
<dbReference type="PANTHER" id="PTHR10039:SF15">
    <property type="entry name" value="NACHT DOMAIN-CONTAINING PROTEIN"/>
    <property type="match status" value="1"/>
</dbReference>
<feature type="non-terminal residue" evidence="5">
    <location>
        <position position="967"/>
    </location>
</feature>
<sequence length="967" mass="107800">FQSTGFLNQPPVVLRAAVTGLEAHYEAEGHQLEHAIDIVLDKKPRLKRKYKRPDSTSDQLYQSKRIHLDGASSCAVGCGDDPSDLILRSERTEDEDNPMIHYGLIASANRLMKDALIRDKLSAEKEVLCFEMEAGGLMNHFPCLVIRGICDYSDSHKNKDWQGYAAMAAAAYTKDLLYRIVPQQVEAEKTIRDLLSTVNEIQKTTKDINVAVKRMNQRGDDQDCRAVLDWLIPTTYSSQQHDLLGRRQEGTGKWLVESKEFKNWVDQKKQTLFCPGIPGAGKTIATCIVVDYLLKKFQNDSNIGIAYLYCDFRRQDEQDPTHLVMSLLRQFAGLTVPETVRSLYNYHTGKETRPSFDEALNVLNSVVSGYSRAYIMIDALDECKLSDGVRFKFISVISKVQANASANIFVTSRPIPDIQKEFQQLGAVSLEIRASDEDVGRFLDGHISQLPSFVQESPELTNQVKASIIQAAEGMFLLAILNLGSLEDKLNYTQMENALQMLPKGLGAYNEAYKEAMERIQSQKKGFKDLAIQALSWITCAKRPLTTLELQHALAVIENTAALNERNITEVGLIASVCAGLVTINEESNIIRLVHYTTQEYFERTWKDWFPDAETYITKVCISYLSFDTCRLALGERQYPPLVFYDYAAKNWGHHARVSLIDGEKPILDFLEDPTKVSTSADAIVLKEKRQVRRVVQTAISVTGLHLAAYFGLWKSTATLLERQNSANSTHWEGRIPLSLAAENGHEKVVKLLLDKGADIESKDNYYGLSLLSWAAKNGHKKVVKLLLDKGADIESKDNYYGLCPLSWAAKNGHEIVVKLLLDKGPDIESKGSSGQSPLSWAAKNGHEIVSGCETVVKLLLDKGADIEAMDNGYCRTPLIWAAENGHQTVVKLLLDKDAHTEIKDERFGRQSLSYAAGNGHEATVKLLLDKGADIESKDTTYGQTPLSWAAGNGHDAVVKLLLENGA</sequence>
<dbReference type="Pfam" id="PF24883">
    <property type="entry name" value="NPHP3_N"/>
    <property type="match status" value="1"/>
</dbReference>